<accession>A0A2L0IDK6</accession>
<dbReference type="GO" id="GO:0008757">
    <property type="term" value="F:S-adenosylmethionine-dependent methyltransferase activity"/>
    <property type="evidence" value="ECO:0007669"/>
    <property type="project" value="InterPro"/>
</dbReference>
<dbReference type="NCBIfam" id="NF008992">
    <property type="entry name" value="PRK12335.1"/>
    <property type="match status" value="1"/>
</dbReference>
<keyword evidence="3" id="KW-0808">Transferase</keyword>
<protein>
    <submittedName>
        <fullName evidence="3">Tellurite resistance methyltransferase TehB</fullName>
    </submittedName>
</protein>
<dbReference type="PIRSF" id="PIRSF005215">
    <property type="entry name" value="TehB"/>
    <property type="match status" value="1"/>
</dbReference>
<gene>
    <name evidence="3" type="ORF">C2E15_05420</name>
</gene>
<name>A0A2L0IDK6_9GAMM</name>
<dbReference type="GO" id="GO:0046690">
    <property type="term" value="P:response to tellurium ion"/>
    <property type="evidence" value="ECO:0007669"/>
    <property type="project" value="InterPro"/>
</dbReference>
<dbReference type="KEGG" id="pgz:C2E15_05420"/>
<dbReference type="InterPro" id="IPR004537">
    <property type="entry name" value="Tellurite-R_MeTrfase_TehB"/>
</dbReference>
<dbReference type="GO" id="GO:0005737">
    <property type="term" value="C:cytoplasm"/>
    <property type="evidence" value="ECO:0007669"/>
    <property type="project" value="InterPro"/>
</dbReference>
<dbReference type="CDD" id="cd02440">
    <property type="entry name" value="AdoMet_MTases"/>
    <property type="match status" value="1"/>
</dbReference>
<dbReference type="SUPFAM" id="SSF51197">
    <property type="entry name" value="Clavaminate synthase-like"/>
    <property type="match status" value="1"/>
</dbReference>
<dbReference type="Proteomes" id="UP000238365">
    <property type="component" value="Chromosome"/>
</dbReference>
<dbReference type="InterPro" id="IPR014431">
    <property type="entry name" value="Tellurite-R_TehB-2"/>
</dbReference>
<dbReference type="PANTHER" id="PTHR43861">
    <property type="entry name" value="TRANS-ACONITATE 2-METHYLTRANSFERASE-RELATED"/>
    <property type="match status" value="1"/>
</dbReference>
<dbReference type="NCBIfam" id="NF008405">
    <property type="entry name" value="PRK11207.1"/>
    <property type="match status" value="1"/>
</dbReference>
<dbReference type="Pfam" id="PF09313">
    <property type="entry name" value="TehB-like"/>
    <property type="match status" value="1"/>
</dbReference>
<dbReference type="InterPro" id="IPR015985">
    <property type="entry name" value="TehB-like_dom"/>
</dbReference>
<dbReference type="InterPro" id="IPR015392">
    <property type="entry name" value="TehB/YeaR-like_dom"/>
</dbReference>
<keyword evidence="3" id="KW-0489">Methyltransferase</keyword>
<sequence length="287" mass="32541">MTDLMCYQTLPLWDSATLPPLWRDPYRTEPGCWAQPKVYKGTLDLALLTERGETVETLTLNAASQPPRLAPQQWHRVTAFSPDVECQLALYCKPEDYYHKRYQLTPTHSEVVEAAEHIAPGRALDLGCGNGRNVLYLQQRGFDVEGWDKNSDSLSSLQQIINTEALAHIRLRQCDLNQVTIEQQYDFILSTVVMMFLQPETIPGLIAQMQQATAPGGHNLIVAAMSTPDYPCPMPFPFTFSRSELLGYYDGWDILKYNENPGALHKTDAQGNRIKLRFATLLARRPR</sequence>
<dbReference type="GO" id="GO:0032259">
    <property type="term" value="P:methylation"/>
    <property type="evidence" value="ECO:0007669"/>
    <property type="project" value="UniProtKB-KW"/>
</dbReference>
<evidence type="ECO:0000313" key="4">
    <source>
        <dbReference type="Proteomes" id="UP000238365"/>
    </source>
</evidence>
<dbReference type="Gene3D" id="3.40.50.150">
    <property type="entry name" value="Vaccinia Virus protein VP39"/>
    <property type="match status" value="1"/>
</dbReference>
<dbReference type="Gene3D" id="2.60.120.10">
    <property type="entry name" value="Jelly Rolls"/>
    <property type="match status" value="1"/>
</dbReference>
<dbReference type="EMBL" id="CP026377">
    <property type="protein sequence ID" value="AUX92569.1"/>
    <property type="molecule type" value="Genomic_DNA"/>
</dbReference>
<proteinExistence type="predicted"/>
<dbReference type="InterPro" id="IPR014710">
    <property type="entry name" value="RmlC-like_jellyroll"/>
</dbReference>
<evidence type="ECO:0000259" key="1">
    <source>
        <dbReference type="Pfam" id="PF03848"/>
    </source>
</evidence>
<reference evidence="3 4" key="1">
    <citation type="submission" date="2018-01" db="EMBL/GenBank/DDBJ databases">
        <title>Complete and assembled Genome of Pantoea gaviniae DSM22758T.</title>
        <authorList>
            <person name="Stevens M.J.A."/>
            <person name="Zurfluh K."/>
            <person name="Stephan R."/>
        </authorList>
    </citation>
    <scope>NUCLEOTIDE SEQUENCE [LARGE SCALE GENOMIC DNA]</scope>
    <source>
        <strain evidence="3 4">DSM 22758</strain>
    </source>
</reference>
<dbReference type="InterPro" id="IPR029063">
    <property type="entry name" value="SAM-dependent_MTases_sf"/>
</dbReference>
<evidence type="ECO:0000313" key="3">
    <source>
        <dbReference type="EMBL" id="AUX92569.1"/>
    </source>
</evidence>
<dbReference type="NCBIfam" id="TIGR00477">
    <property type="entry name" value="tehB"/>
    <property type="match status" value="1"/>
</dbReference>
<feature type="domain" description="Tellurite resistance methyltransferase TehB-like" evidence="1">
    <location>
        <begin position="90"/>
        <end position="282"/>
    </location>
</feature>
<keyword evidence="4" id="KW-1185">Reference proteome</keyword>
<dbReference type="SUPFAM" id="SSF53335">
    <property type="entry name" value="S-adenosyl-L-methionine-dependent methyltransferases"/>
    <property type="match status" value="1"/>
</dbReference>
<organism evidence="3 4">
    <name type="scientific">Mixta gaviniae</name>
    <dbReference type="NCBI Taxonomy" id="665914"/>
    <lineage>
        <taxon>Bacteria</taxon>
        <taxon>Pseudomonadati</taxon>
        <taxon>Pseudomonadota</taxon>
        <taxon>Gammaproteobacteria</taxon>
        <taxon>Enterobacterales</taxon>
        <taxon>Erwiniaceae</taxon>
        <taxon>Mixta</taxon>
    </lineage>
</organism>
<dbReference type="RefSeq" id="WP_104956459.1">
    <property type="nucleotide sequence ID" value="NZ_CP026377.1"/>
</dbReference>
<dbReference type="AlphaFoldDB" id="A0A2L0IDK6"/>
<feature type="domain" description="TehB/YeaR-like" evidence="2">
    <location>
        <begin position="9"/>
        <end position="88"/>
    </location>
</feature>
<evidence type="ECO:0000259" key="2">
    <source>
        <dbReference type="Pfam" id="PF09313"/>
    </source>
</evidence>
<dbReference type="Pfam" id="PF03848">
    <property type="entry name" value="TehB"/>
    <property type="match status" value="1"/>
</dbReference>